<dbReference type="OrthoDB" id="5192836at2"/>
<evidence type="ECO:0000256" key="1">
    <source>
        <dbReference type="SAM" id="MobiDB-lite"/>
    </source>
</evidence>
<feature type="region of interest" description="Disordered" evidence="1">
    <location>
        <begin position="66"/>
        <end position="92"/>
    </location>
</feature>
<proteinExistence type="predicted"/>
<feature type="transmembrane region" description="Helical" evidence="2">
    <location>
        <begin position="12"/>
        <end position="32"/>
    </location>
</feature>
<reference evidence="3 4" key="1">
    <citation type="submission" date="2019-07" db="EMBL/GenBank/DDBJ databases">
        <title>R&amp;d 2014.</title>
        <authorList>
            <person name="Klenk H.-P."/>
        </authorList>
    </citation>
    <scope>NUCLEOTIDE SEQUENCE [LARGE SCALE GENOMIC DNA]</scope>
    <source>
        <strain evidence="3 4">DSM 45764</strain>
    </source>
</reference>
<feature type="transmembrane region" description="Helical" evidence="2">
    <location>
        <begin position="38"/>
        <end position="60"/>
    </location>
</feature>
<dbReference type="Proteomes" id="UP000321490">
    <property type="component" value="Unassembled WGS sequence"/>
</dbReference>
<comment type="caution">
    <text evidence="3">The sequence shown here is derived from an EMBL/GenBank/DDBJ whole genome shotgun (WGS) entry which is preliminary data.</text>
</comment>
<keyword evidence="2" id="KW-0472">Membrane</keyword>
<protein>
    <submittedName>
        <fullName evidence="3">Uncharacterized protein</fullName>
    </submittedName>
</protein>
<name>A0A562IUA9_9ACTN</name>
<keyword evidence="2" id="KW-0812">Transmembrane</keyword>
<keyword evidence="2" id="KW-1133">Transmembrane helix</keyword>
<evidence type="ECO:0000313" key="3">
    <source>
        <dbReference type="EMBL" id="TWH74538.1"/>
    </source>
</evidence>
<keyword evidence="4" id="KW-1185">Reference proteome</keyword>
<gene>
    <name evidence="3" type="ORF">JD78_03079</name>
</gene>
<feature type="transmembrane region" description="Helical" evidence="2">
    <location>
        <begin position="137"/>
        <end position="155"/>
    </location>
</feature>
<accession>A0A562IUA9</accession>
<dbReference type="AlphaFoldDB" id="A0A562IUA9"/>
<organism evidence="3 4">
    <name type="scientific">Modestobacter roseus</name>
    <dbReference type="NCBI Taxonomy" id="1181884"/>
    <lineage>
        <taxon>Bacteria</taxon>
        <taxon>Bacillati</taxon>
        <taxon>Actinomycetota</taxon>
        <taxon>Actinomycetes</taxon>
        <taxon>Geodermatophilales</taxon>
        <taxon>Geodermatophilaceae</taxon>
        <taxon>Modestobacter</taxon>
    </lineage>
</organism>
<evidence type="ECO:0000313" key="4">
    <source>
        <dbReference type="Proteomes" id="UP000321490"/>
    </source>
</evidence>
<dbReference type="EMBL" id="VLKF01000001">
    <property type="protein sequence ID" value="TWH74538.1"/>
    <property type="molecule type" value="Genomic_DNA"/>
</dbReference>
<sequence length="171" mass="18379">MNAWLLRASLWQVSALMTLLLAPFFVGIFWGLRDFGAVGTLVTGVGAAAICGPVVGYLTWQQTRESLPAGESSPDEARAERAARRGPVPEDDDVRGDALRIVEHRLALLSASRGRALVSAAVLPLVATFLAVAQSPWWWIAVVVCLGTSTSVVLIPRHLERRAALLRGASR</sequence>
<feature type="transmembrane region" description="Helical" evidence="2">
    <location>
        <begin position="114"/>
        <end position="131"/>
    </location>
</feature>
<dbReference type="RefSeq" id="WP_153358577.1">
    <property type="nucleotide sequence ID" value="NZ_JABGDC010000042.1"/>
</dbReference>
<evidence type="ECO:0000256" key="2">
    <source>
        <dbReference type="SAM" id="Phobius"/>
    </source>
</evidence>